<sequence>MSLLDFPPLEQDGRKYCLQELNGRLISGVREDVDIAAKTEMLAKYPKVDRVRLQCLQHSISRENVRKNVFSETYSNRFLQAADIWKKSGNSGLMEFLANVSETTRFGWPLASTTRALKCIRDNFSNIMRNSDEDFMTSISAVSPTLNWYNDI</sequence>
<protein>
    <submittedName>
        <fullName evidence="1">Uncharacterized protein</fullName>
    </submittedName>
</protein>
<dbReference type="AlphaFoldDB" id="A0ABD6F4X7"/>
<accession>A0ABD6F4X7</accession>
<organism evidence="1 2">
    <name type="scientific">Gnathostoma spinigerum</name>
    <dbReference type="NCBI Taxonomy" id="75299"/>
    <lineage>
        <taxon>Eukaryota</taxon>
        <taxon>Metazoa</taxon>
        <taxon>Ecdysozoa</taxon>
        <taxon>Nematoda</taxon>
        <taxon>Chromadorea</taxon>
        <taxon>Rhabditida</taxon>
        <taxon>Spirurina</taxon>
        <taxon>Gnathostomatomorpha</taxon>
        <taxon>Gnathostomatoidea</taxon>
        <taxon>Gnathostomatidae</taxon>
        <taxon>Gnathostoma</taxon>
    </lineage>
</organism>
<comment type="caution">
    <text evidence="1">The sequence shown here is derived from an EMBL/GenBank/DDBJ whole genome shotgun (WGS) entry which is preliminary data.</text>
</comment>
<reference evidence="1 2" key="1">
    <citation type="submission" date="2024-08" db="EMBL/GenBank/DDBJ databases">
        <title>Gnathostoma spinigerum genome.</title>
        <authorList>
            <person name="Gonzalez-Bertolin B."/>
            <person name="Monzon S."/>
            <person name="Zaballos A."/>
            <person name="Jimenez P."/>
            <person name="Dekumyoy P."/>
            <person name="Varona S."/>
            <person name="Cuesta I."/>
            <person name="Sumanam S."/>
            <person name="Adisakwattana P."/>
            <person name="Gasser R.B."/>
            <person name="Hernandez-Gonzalez A."/>
            <person name="Young N.D."/>
            <person name="Perteguer M.J."/>
        </authorList>
    </citation>
    <scope>NUCLEOTIDE SEQUENCE [LARGE SCALE GENOMIC DNA]</scope>
    <source>
        <strain evidence="1">AL3</strain>
        <tissue evidence="1">Liver</tissue>
    </source>
</reference>
<evidence type="ECO:0000313" key="1">
    <source>
        <dbReference type="EMBL" id="MFH4984960.1"/>
    </source>
</evidence>
<dbReference type="EMBL" id="JBGFUD010024573">
    <property type="protein sequence ID" value="MFH4984960.1"/>
    <property type="molecule type" value="Genomic_DNA"/>
</dbReference>
<dbReference type="Proteomes" id="UP001608902">
    <property type="component" value="Unassembled WGS sequence"/>
</dbReference>
<keyword evidence="2" id="KW-1185">Reference proteome</keyword>
<name>A0ABD6F4X7_9BILA</name>
<evidence type="ECO:0000313" key="2">
    <source>
        <dbReference type="Proteomes" id="UP001608902"/>
    </source>
</evidence>
<proteinExistence type="predicted"/>
<gene>
    <name evidence="1" type="ORF">AB6A40_011669</name>
</gene>